<evidence type="ECO:0000313" key="12">
    <source>
        <dbReference type="Proteomes" id="UP000054359"/>
    </source>
</evidence>
<evidence type="ECO:0000256" key="9">
    <source>
        <dbReference type="SAM" id="Phobius"/>
    </source>
</evidence>
<reference evidence="11 12" key="1">
    <citation type="submission" date="2013-11" db="EMBL/GenBank/DDBJ databases">
        <title>Genome sequencing of Stegodyphus mimosarum.</title>
        <authorList>
            <person name="Bechsgaard J."/>
        </authorList>
    </citation>
    <scope>NUCLEOTIDE SEQUENCE [LARGE SCALE GENOMIC DNA]</scope>
</reference>
<gene>
    <name evidence="11" type="ORF">X975_11170</name>
</gene>
<organism evidence="11 12">
    <name type="scientific">Stegodyphus mimosarum</name>
    <name type="common">African social velvet spider</name>
    <dbReference type="NCBI Taxonomy" id="407821"/>
    <lineage>
        <taxon>Eukaryota</taxon>
        <taxon>Metazoa</taxon>
        <taxon>Ecdysozoa</taxon>
        <taxon>Arthropoda</taxon>
        <taxon>Chelicerata</taxon>
        <taxon>Arachnida</taxon>
        <taxon>Araneae</taxon>
        <taxon>Araneomorphae</taxon>
        <taxon>Entelegynae</taxon>
        <taxon>Eresoidea</taxon>
        <taxon>Eresidae</taxon>
        <taxon>Stegodyphus</taxon>
    </lineage>
</organism>
<evidence type="ECO:0000256" key="7">
    <source>
        <dbReference type="ARBA" id="ARBA00023170"/>
    </source>
</evidence>
<comment type="subcellular location">
    <subcellularLocation>
        <location evidence="1">Cell membrane</location>
        <topology evidence="1">Multi-pass membrane protein</topology>
    </subcellularLocation>
</comment>
<feature type="transmembrane region" description="Helical" evidence="9">
    <location>
        <begin position="94"/>
        <end position="121"/>
    </location>
</feature>
<sequence>MSVPLFTDEVDILLPPESWEMSLFSVVKIFTWDVWLALFVSLLVNSFVLSVIGEIQNKYLHQQSNNKFFNNVWVIIRIILRQDNDLKSLTAQKAFIWIIWMFSSMVISSVFGGVLLTSLVVRKARQINSVEDLAASSLQPILEAHSSTYGRFKRSIKDLVT</sequence>
<keyword evidence="12" id="KW-1185">Reference proteome</keyword>
<dbReference type="GO" id="GO:0015276">
    <property type="term" value="F:ligand-gated monoatomic ion channel activity"/>
    <property type="evidence" value="ECO:0007669"/>
    <property type="project" value="InterPro"/>
</dbReference>
<dbReference type="Proteomes" id="UP000054359">
    <property type="component" value="Unassembled WGS sequence"/>
</dbReference>
<dbReference type="EMBL" id="KK117763">
    <property type="protein sequence ID" value="KFM71359.1"/>
    <property type="molecule type" value="Genomic_DNA"/>
</dbReference>
<evidence type="ECO:0000313" key="11">
    <source>
        <dbReference type="EMBL" id="KFM71359.1"/>
    </source>
</evidence>
<dbReference type="PANTHER" id="PTHR42643:SF38">
    <property type="entry name" value="IONOTROPIC RECEPTOR 100A"/>
    <property type="match status" value="1"/>
</dbReference>
<keyword evidence="5 9" id="KW-1133">Transmembrane helix</keyword>
<protein>
    <recommendedName>
        <fullName evidence="10">Ionotropic glutamate receptor C-terminal domain-containing protein</fullName>
    </recommendedName>
</protein>
<keyword evidence="4 9" id="KW-0812">Transmembrane</keyword>
<feature type="domain" description="Ionotropic glutamate receptor C-terminal" evidence="10">
    <location>
        <begin position="31"/>
        <end position="136"/>
    </location>
</feature>
<evidence type="ECO:0000256" key="8">
    <source>
        <dbReference type="ARBA" id="ARBA00023180"/>
    </source>
</evidence>
<dbReference type="Gene3D" id="1.10.287.70">
    <property type="match status" value="1"/>
</dbReference>
<dbReference type="GO" id="GO:0050906">
    <property type="term" value="P:detection of stimulus involved in sensory perception"/>
    <property type="evidence" value="ECO:0007669"/>
    <property type="project" value="UniProtKB-ARBA"/>
</dbReference>
<feature type="non-terminal residue" evidence="11">
    <location>
        <position position="161"/>
    </location>
</feature>
<accession>A0A087U1X0</accession>
<evidence type="ECO:0000256" key="3">
    <source>
        <dbReference type="ARBA" id="ARBA00022475"/>
    </source>
</evidence>
<comment type="similarity">
    <text evidence="2">Belongs to the glutamate-gated ion channel (TC 1.A.10.1) family.</text>
</comment>
<dbReference type="InterPro" id="IPR001320">
    <property type="entry name" value="Iontro_rcpt_C"/>
</dbReference>
<evidence type="ECO:0000256" key="2">
    <source>
        <dbReference type="ARBA" id="ARBA00008685"/>
    </source>
</evidence>
<evidence type="ECO:0000256" key="5">
    <source>
        <dbReference type="ARBA" id="ARBA00022989"/>
    </source>
</evidence>
<evidence type="ECO:0000256" key="4">
    <source>
        <dbReference type="ARBA" id="ARBA00022692"/>
    </source>
</evidence>
<keyword evidence="7" id="KW-0675">Receptor</keyword>
<evidence type="ECO:0000256" key="1">
    <source>
        <dbReference type="ARBA" id="ARBA00004651"/>
    </source>
</evidence>
<dbReference type="InterPro" id="IPR052192">
    <property type="entry name" value="Insect_Ionotropic_Sensory_Rcpt"/>
</dbReference>
<name>A0A087U1X0_STEMI</name>
<feature type="transmembrane region" description="Helical" evidence="9">
    <location>
        <begin position="29"/>
        <end position="52"/>
    </location>
</feature>
<evidence type="ECO:0000259" key="10">
    <source>
        <dbReference type="Pfam" id="PF00060"/>
    </source>
</evidence>
<dbReference type="Pfam" id="PF00060">
    <property type="entry name" value="Lig_chan"/>
    <property type="match status" value="1"/>
</dbReference>
<dbReference type="OrthoDB" id="6434328at2759"/>
<keyword evidence="3" id="KW-1003">Cell membrane</keyword>
<dbReference type="PANTHER" id="PTHR42643">
    <property type="entry name" value="IONOTROPIC RECEPTOR 20A-RELATED"/>
    <property type="match status" value="1"/>
</dbReference>
<keyword evidence="8" id="KW-0325">Glycoprotein</keyword>
<dbReference type="AlphaFoldDB" id="A0A087U1X0"/>
<keyword evidence="6 9" id="KW-0472">Membrane</keyword>
<evidence type="ECO:0000256" key="6">
    <source>
        <dbReference type="ARBA" id="ARBA00023136"/>
    </source>
</evidence>
<dbReference type="GO" id="GO:0005886">
    <property type="term" value="C:plasma membrane"/>
    <property type="evidence" value="ECO:0007669"/>
    <property type="project" value="UniProtKB-SubCell"/>
</dbReference>
<proteinExistence type="inferred from homology"/>